<dbReference type="GO" id="GO:0045493">
    <property type="term" value="P:xylan catabolic process"/>
    <property type="evidence" value="ECO:0007669"/>
    <property type="project" value="UniProtKB-KW"/>
</dbReference>
<evidence type="ECO:0000256" key="2">
    <source>
        <dbReference type="ARBA" id="ARBA00004613"/>
    </source>
</evidence>
<name>A0A1L9TBH5_9EURO</name>
<dbReference type="PANTHER" id="PTHR43301">
    <property type="entry name" value="ARABINAN ENDO-1,5-ALPHA-L-ARABINOSIDASE"/>
    <property type="match status" value="1"/>
</dbReference>
<evidence type="ECO:0000256" key="3">
    <source>
        <dbReference type="ARBA" id="ARBA00004834"/>
    </source>
</evidence>
<dbReference type="EC" id="3.2.1.99" evidence="5 15"/>
<organism evidence="19 20">
    <name type="scientific">Aspergillus sydowii CBS 593.65</name>
    <dbReference type="NCBI Taxonomy" id="1036612"/>
    <lineage>
        <taxon>Eukaryota</taxon>
        <taxon>Fungi</taxon>
        <taxon>Dikarya</taxon>
        <taxon>Ascomycota</taxon>
        <taxon>Pezizomycotina</taxon>
        <taxon>Eurotiomycetes</taxon>
        <taxon>Eurotiomycetidae</taxon>
        <taxon>Eurotiales</taxon>
        <taxon>Aspergillaceae</taxon>
        <taxon>Aspergillus</taxon>
        <taxon>Aspergillus subgen. Nidulantes</taxon>
    </lineage>
</organism>
<comment type="pathway">
    <text evidence="3 15">Glycan metabolism; L-arabinan degradation.</text>
</comment>
<dbReference type="EMBL" id="KV878590">
    <property type="protein sequence ID" value="OJJ56653.1"/>
    <property type="molecule type" value="Genomic_DNA"/>
</dbReference>
<dbReference type="VEuPathDB" id="FungiDB:ASPSYDRAFT_156274"/>
<evidence type="ECO:0000256" key="18">
    <source>
        <dbReference type="SAM" id="SignalP"/>
    </source>
</evidence>
<evidence type="ECO:0000256" key="17">
    <source>
        <dbReference type="PIRSR" id="PIRSR606710-2"/>
    </source>
</evidence>
<evidence type="ECO:0000256" key="16">
    <source>
        <dbReference type="PIRSR" id="PIRSR606710-1"/>
    </source>
</evidence>
<evidence type="ECO:0000256" key="6">
    <source>
        <dbReference type="ARBA" id="ARBA00022525"/>
    </source>
</evidence>
<accession>A0A1L9TBH5</accession>
<evidence type="ECO:0000256" key="5">
    <source>
        <dbReference type="ARBA" id="ARBA00012586"/>
    </source>
</evidence>
<dbReference type="STRING" id="1036612.A0A1L9TBH5"/>
<dbReference type="PIRSF" id="PIRSF026534">
    <property type="entry name" value="Endo_alpha-L-arabinosidase"/>
    <property type="match status" value="1"/>
</dbReference>
<dbReference type="GeneID" id="63758617"/>
<dbReference type="Proteomes" id="UP000184356">
    <property type="component" value="Unassembled WGS sequence"/>
</dbReference>
<evidence type="ECO:0000256" key="11">
    <source>
        <dbReference type="ARBA" id="ARBA00023277"/>
    </source>
</evidence>
<keyword evidence="20" id="KW-1185">Reference proteome</keyword>
<feature type="active site" description="Proton acceptor" evidence="16">
    <location>
        <position position="31"/>
    </location>
</feature>
<gene>
    <name evidence="19" type="ORF">ASPSYDRAFT_156274</name>
</gene>
<evidence type="ECO:0000256" key="4">
    <source>
        <dbReference type="ARBA" id="ARBA00009865"/>
    </source>
</evidence>
<dbReference type="InterPro" id="IPR050727">
    <property type="entry name" value="GH43_arabinanases"/>
</dbReference>
<evidence type="ECO:0000256" key="9">
    <source>
        <dbReference type="ARBA" id="ARBA00022801"/>
    </source>
</evidence>
<dbReference type="GO" id="GO:0046558">
    <property type="term" value="F:arabinan endo-1,5-alpha-L-arabinosidase activity"/>
    <property type="evidence" value="ECO:0007669"/>
    <property type="project" value="UniProtKB-EC"/>
</dbReference>
<dbReference type="OrthoDB" id="195678at2759"/>
<dbReference type="UniPathway" id="UPA00667"/>
<keyword evidence="7" id="KW-0858">Xylan degradation</keyword>
<dbReference type="InterPro" id="IPR006710">
    <property type="entry name" value="Glyco_hydro_43"/>
</dbReference>
<dbReference type="GO" id="GO:0031222">
    <property type="term" value="P:arabinan catabolic process"/>
    <property type="evidence" value="ECO:0007669"/>
    <property type="project" value="UniProtKB-UniPathway"/>
</dbReference>
<evidence type="ECO:0000313" key="20">
    <source>
        <dbReference type="Proteomes" id="UP000184356"/>
    </source>
</evidence>
<keyword evidence="13" id="KW-0624">Polysaccharide degradation</keyword>
<keyword evidence="6" id="KW-0964">Secreted</keyword>
<comment type="similarity">
    <text evidence="4 15">Belongs to the glycosyl hydrolase 43 family.</text>
</comment>
<dbReference type="PANTHER" id="PTHR43301:SF7">
    <property type="entry name" value="ARABINAN ENDO-1,5-ALPHA-L-ARABINOSIDASE C"/>
    <property type="match status" value="1"/>
</dbReference>
<dbReference type="Gene3D" id="2.115.10.20">
    <property type="entry name" value="Glycosyl hydrolase domain, family 43"/>
    <property type="match status" value="1"/>
</dbReference>
<comment type="function">
    <text evidence="14">Endo-1,5-alpha-L-arabinanase involved in degradation of pectin. Its preferred substrate is linear 1,5-alpha-L-arabinan.</text>
</comment>
<feature type="chain" id="PRO_5012137642" description="Arabinan endo-1,5-alpha-L-arabinosidase" evidence="18">
    <location>
        <begin position="16"/>
        <end position="321"/>
    </location>
</feature>
<evidence type="ECO:0000256" key="12">
    <source>
        <dbReference type="ARBA" id="ARBA00023295"/>
    </source>
</evidence>
<proteinExistence type="inferred from homology"/>
<reference evidence="20" key="1">
    <citation type="journal article" date="2017" name="Genome Biol.">
        <title>Comparative genomics reveals high biological diversity and specific adaptations in the industrially and medically important fungal genus Aspergillus.</title>
        <authorList>
            <person name="de Vries R.P."/>
            <person name="Riley R."/>
            <person name="Wiebenga A."/>
            <person name="Aguilar-Osorio G."/>
            <person name="Amillis S."/>
            <person name="Uchima C.A."/>
            <person name="Anderluh G."/>
            <person name="Asadollahi M."/>
            <person name="Askin M."/>
            <person name="Barry K."/>
            <person name="Battaglia E."/>
            <person name="Bayram O."/>
            <person name="Benocci T."/>
            <person name="Braus-Stromeyer S.A."/>
            <person name="Caldana C."/>
            <person name="Canovas D."/>
            <person name="Cerqueira G.C."/>
            <person name="Chen F."/>
            <person name="Chen W."/>
            <person name="Choi C."/>
            <person name="Clum A."/>
            <person name="Dos Santos R.A."/>
            <person name="Damasio A.R."/>
            <person name="Diallinas G."/>
            <person name="Emri T."/>
            <person name="Fekete E."/>
            <person name="Flipphi M."/>
            <person name="Freyberg S."/>
            <person name="Gallo A."/>
            <person name="Gournas C."/>
            <person name="Habgood R."/>
            <person name="Hainaut M."/>
            <person name="Harispe M.L."/>
            <person name="Henrissat B."/>
            <person name="Hilden K.S."/>
            <person name="Hope R."/>
            <person name="Hossain A."/>
            <person name="Karabika E."/>
            <person name="Karaffa L."/>
            <person name="Karanyi Z."/>
            <person name="Krasevec N."/>
            <person name="Kuo A."/>
            <person name="Kusch H."/>
            <person name="LaButti K."/>
            <person name="Lagendijk E.L."/>
            <person name="Lapidus A."/>
            <person name="Levasseur A."/>
            <person name="Lindquist E."/>
            <person name="Lipzen A."/>
            <person name="Logrieco A.F."/>
            <person name="MacCabe A."/>
            <person name="Maekelae M.R."/>
            <person name="Malavazi I."/>
            <person name="Melin P."/>
            <person name="Meyer V."/>
            <person name="Mielnichuk N."/>
            <person name="Miskei M."/>
            <person name="Molnar A.P."/>
            <person name="Mule G."/>
            <person name="Ngan C.Y."/>
            <person name="Orejas M."/>
            <person name="Orosz E."/>
            <person name="Ouedraogo J.P."/>
            <person name="Overkamp K.M."/>
            <person name="Park H.-S."/>
            <person name="Perrone G."/>
            <person name="Piumi F."/>
            <person name="Punt P.J."/>
            <person name="Ram A.F."/>
            <person name="Ramon A."/>
            <person name="Rauscher S."/>
            <person name="Record E."/>
            <person name="Riano-Pachon D.M."/>
            <person name="Robert V."/>
            <person name="Roehrig J."/>
            <person name="Ruller R."/>
            <person name="Salamov A."/>
            <person name="Salih N.S."/>
            <person name="Samson R.A."/>
            <person name="Sandor E."/>
            <person name="Sanguinetti M."/>
            <person name="Schuetze T."/>
            <person name="Sepcic K."/>
            <person name="Shelest E."/>
            <person name="Sherlock G."/>
            <person name="Sophianopoulou V."/>
            <person name="Squina F.M."/>
            <person name="Sun H."/>
            <person name="Susca A."/>
            <person name="Todd R.B."/>
            <person name="Tsang A."/>
            <person name="Unkles S.E."/>
            <person name="van de Wiele N."/>
            <person name="van Rossen-Uffink D."/>
            <person name="Oliveira J.V."/>
            <person name="Vesth T.C."/>
            <person name="Visser J."/>
            <person name="Yu J.-H."/>
            <person name="Zhou M."/>
            <person name="Andersen M.R."/>
            <person name="Archer D.B."/>
            <person name="Baker S.E."/>
            <person name="Benoit I."/>
            <person name="Brakhage A.A."/>
            <person name="Braus G.H."/>
            <person name="Fischer R."/>
            <person name="Frisvad J.C."/>
            <person name="Goldman G.H."/>
            <person name="Houbraken J."/>
            <person name="Oakley B."/>
            <person name="Pocsi I."/>
            <person name="Scazzocchio C."/>
            <person name="Seiboth B."/>
            <person name="vanKuyk P.A."/>
            <person name="Wortman J."/>
            <person name="Dyer P.S."/>
            <person name="Grigoriev I.V."/>
        </authorList>
    </citation>
    <scope>NUCLEOTIDE SEQUENCE [LARGE SCALE GENOMIC DNA]</scope>
    <source>
        <strain evidence="20">CBS 593.65</strain>
    </source>
</reference>
<comment type="subcellular location">
    <subcellularLocation>
        <location evidence="2">Secreted</location>
    </subcellularLocation>
</comment>
<keyword evidence="9 15" id="KW-0378">Hydrolase</keyword>
<evidence type="ECO:0000256" key="10">
    <source>
        <dbReference type="ARBA" id="ARBA00023180"/>
    </source>
</evidence>
<evidence type="ECO:0000313" key="19">
    <source>
        <dbReference type="EMBL" id="OJJ56653.1"/>
    </source>
</evidence>
<keyword evidence="8 18" id="KW-0732">Signal</keyword>
<evidence type="ECO:0000256" key="15">
    <source>
        <dbReference type="PIRNR" id="PIRNR026534"/>
    </source>
</evidence>
<feature type="site" description="Important for catalytic activity, responsible for pKa modulation of the active site Glu and correct orientation of both the proton donor and substrate" evidence="17">
    <location>
        <position position="147"/>
    </location>
</feature>
<dbReference type="InterPro" id="IPR023296">
    <property type="entry name" value="Glyco_hydro_beta-prop_sf"/>
</dbReference>
<evidence type="ECO:0000256" key="8">
    <source>
        <dbReference type="ARBA" id="ARBA00022729"/>
    </source>
</evidence>
<feature type="signal peptide" evidence="18">
    <location>
        <begin position="1"/>
        <end position="15"/>
    </location>
</feature>
<keyword evidence="10" id="KW-0325">Glycoprotein</keyword>
<dbReference type="Pfam" id="PF04616">
    <property type="entry name" value="Glyco_hydro_43"/>
    <property type="match status" value="1"/>
</dbReference>
<comment type="catalytic activity">
    <reaction evidence="1 15">
        <text>Endohydrolysis of (1-&gt;5)-alpha-arabinofuranosidic linkages in (1-&gt;5)-arabinans.</text>
        <dbReference type="EC" id="3.2.1.99"/>
    </reaction>
</comment>
<keyword evidence="11" id="KW-0119">Carbohydrate metabolism</keyword>
<evidence type="ECO:0000256" key="7">
    <source>
        <dbReference type="ARBA" id="ARBA00022651"/>
    </source>
</evidence>
<evidence type="ECO:0000256" key="1">
    <source>
        <dbReference type="ARBA" id="ARBA00000375"/>
    </source>
</evidence>
<dbReference type="RefSeq" id="XP_040700459.1">
    <property type="nucleotide sequence ID" value="XM_040842544.1"/>
</dbReference>
<evidence type="ECO:0000256" key="14">
    <source>
        <dbReference type="ARBA" id="ARBA00025221"/>
    </source>
</evidence>
<dbReference type="AlphaFoldDB" id="A0A1L9TBH5"/>
<dbReference type="CDD" id="cd18831">
    <property type="entry name" value="GH43_AnAbnA-like"/>
    <property type="match status" value="1"/>
</dbReference>
<dbReference type="InterPro" id="IPR016840">
    <property type="entry name" value="Glyco_hydro_43_endo_a_Ara-ase"/>
</dbReference>
<dbReference type="GO" id="GO:0005576">
    <property type="term" value="C:extracellular region"/>
    <property type="evidence" value="ECO:0007669"/>
    <property type="project" value="UniProtKB-SubCell"/>
</dbReference>
<sequence>MKFLSLLALAGSALAQYAGPGECNGDCWAHDPGFYQRVSDGRYFRFSTGNGIHIHASNQLTGPWEAVGEALPGGSIVDHAGSGNLWAPDIHYQESTQTYYMYYSVSTLGSRDSVIGVASSPNLQPGSWEDHGGLFRSVANGPYNAIDANWISVGGKQIMVFGSYWNGIHTVDLKGPLAIADGAQANQIAYNSTGNHAIEAGFVFYRQGWYYLTFSSGQAADYINRPPAQGEEYRINVCRSRDATGGFVDRDGRSCLHDNGGTTLLASHDIVYGPGGQGVFTDKQRGLTLYYHYANKNVGLDKSQFQFGWNVLKWADGWPTV</sequence>
<keyword evidence="12 15" id="KW-0326">Glycosidase</keyword>
<dbReference type="SUPFAM" id="SSF75005">
    <property type="entry name" value="Arabinanase/levansucrase/invertase"/>
    <property type="match status" value="1"/>
</dbReference>
<protein>
    <recommendedName>
        <fullName evidence="5 15">Arabinan endo-1,5-alpha-L-arabinosidase</fullName>
        <ecNumber evidence="5 15">3.2.1.99</ecNumber>
    </recommendedName>
</protein>
<feature type="active site" description="Proton donor" evidence="16">
    <location>
        <position position="199"/>
    </location>
</feature>
<evidence type="ECO:0000256" key="13">
    <source>
        <dbReference type="ARBA" id="ARBA00023326"/>
    </source>
</evidence>